<feature type="region of interest" description="Disordered" evidence="1">
    <location>
        <begin position="229"/>
        <end position="249"/>
    </location>
</feature>
<dbReference type="EMBL" id="JAVHNQ010000013">
    <property type="protein sequence ID" value="KAK6334033.1"/>
    <property type="molecule type" value="Genomic_DNA"/>
</dbReference>
<dbReference type="CDD" id="cd07600">
    <property type="entry name" value="BAR_Gvp36"/>
    <property type="match status" value="1"/>
</dbReference>
<evidence type="ECO:0008006" key="4">
    <source>
        <dbReference type="Google" id="ProtNLM"/>
    </source>
</evidence>
<protein>
    <recommendedName>
        <fullName evidence="4">BAR domain-containing protein</fullName>
    </recommendedName>
</protein>
<dbReference type="Gene3D" id="1.20.1270.60">
    <property type="entry name" value="Arfaptin homology (AH) domain/BAR domain"/>
    <property type="match status" value="1"/>
</dbReference>
<gene>
    <name evidence="2" type="ORF">TWF696_002540</name>
</gene>
<reference evidence="2 3" key="1">
    <citation type="submission" date="2019-10" db="EMBL/GenBank/DDBJ databases">
        <authorList>
            <person name="Palmer J.M."/>
        </authorList>
    </citation>
    <scope>NUCLEOTIDE SEQUENCE [LARGE SCALE GENOMIC DNA]</scope>
    <source>
        <strain evidence="2 3">TWF696</strain>
    </source>
</reference>
<dbReference type="Pfam" id="PF10455">
    <property type="entry name" value="BAR_2"/>
    <property type="match status" value="1"/>
</dbReference>
<evidence type="ECO:0000313" key="3">
    <source>
        <dbReference type="Proteomes" id="UP001375240"/>
    </source>
</evidence>
<dbReference type="SUPFAM" id="SSF103657">
    <property type="entry name" value="BAR/IMD domain-like"/>
    <property type="match status" value="1"/>
</dbReference>
<keyword evidence="3" id="KW-1185">Reference proteome</keyword>
<dbReference type="InterPro" id="IPR027267">
    <property type="entry name" value="AH/BAR_dom_sf"/>
</dbReference>
<evidence type="ECO:0000313" key="2">
    <source>
        <dbReference type="EMBL" id="KAK6334033.1"/>
    </source>
</evidence>
<dbReference type="AlphaFoldDB" id="A0AAV9U5X1"/>
<dbReference type="Proteomes" id="UP001375240">
    <property type="component" value="Unassembled WGS sequence"/>
</dbReference>
<dbReference type="InterPro" id="IPR018859">
    <property type="entry name" value="BAR_dom-cont"/>
</dbReference>
<proteinExistence type="predicted"/>
<comment type="caution">
    <text evidence="2">The sequence shown here is derived from an EMBL/GenBank/DDBJ whole genome shotgun (WGS) entry which is preliminary data.</text>
</comment>
<accession>A0AAV9U5X1</accession>
<name>A0AAV9U5X1_9PEZI</name>
<organism evidence="2 3">
    <name type="scientific">Orbilia brochopaga</name>
    <dbReference type="NCBI Taxonomy" id="3140254"/>
    <lineage>
        <taxon>Eukaryota</taxon>
        <taxon>Fungi</taxon>
        <taxon>Dikarya</taxon>
        <taxon>Ascomycota</taxon>
        <taxon>Pezizomycotina</taxon>
        <taxon>Orbiliomycetes</taxon>
        <taxon>Orbiliales</taxon>
        <taxon>Orbiliaceae</taxon>
        <taxon>Orbilia</taxon>
    </lineage>
</organism>
<sequence>MDALQNFGKNVGNTFTTSFTPFAARTQQFVKEQLGQADDKIRLAEADMFLKWNGGVAEKTQLPADYRELEARVDALQKVHVKMLSVTSQFSNEAYDYPPNLRESITDLSRTVANRVQALSNAATPGEAQDAITAPAQVPHEPKTFSHAISRAAAASVALLPDGDPLGSGFEKISTASRQIGQARLAMDKAIVDNLNTPWTTTLNITFKNVARERQAVENSRLLLDAAKAKQRQREQGGGTGGITLFKKNPADEAAADEQLRHEIERLEDEFITTMEKAVESMTGLLNTPEPLKGLSAFVTAQLDYHQAAVDSLHDVAESIGAIQREQEAAYLASRGRA</sequence>
<evidence type="ECO:0000256" key="1">
    <source>
        <dbReference type="SAM" id="MobiDB-lite"/>
    </source>
</evidence>